<dbReference type="PANTHER" id="PTHR13748:SF62">
    <property type="entry name" value="COBW DOMAIN-CONTAINING PROTEIN"/>
    <property type="match status" value="1"/>
</dbReference>
<evidence type="ECO:0000313" key="6">
    <source>
        <dbReference type="Proteomes" id="UP000286561"/>
    </source>
</evidence>
<accession>A0A414B994</accession>
<protein>
    <submittedName>
        <fullName evidence="4">GTPase (G3E family)</fullName>
    </submittedName>
</protein>
<sequence length="317" mass="35982">MVKIDLITGFLGSGKTTFIKKYAKYLIDQGLNIGILENDFGAVNVDMMLLQDIAGEKCTLEMVAGGCDKDCHRRRFRTKLIAMGMCGYDRVLIEPSGIFDMDEFFDALHESPLDRWYEIGNVITVVDAMLEENLSEDAEFILASEVANAGIILLSKVQKAAETDIERTKAHLNKAMESVHCDRRFEKEIFAKDWNKLSDADFKKIQSAGYVGADYEKKDIAEEDAFQSLYFMNLTVPVEKLEEKVKQIFNDKECGNIFRIKGFMQTKPDQWIELNATHQNITIQSIKKGQEIFIVIGEKLNKEKITTNLMGTQTPLC</sequence>
<dbReference type="Pfam" id="PF07683">
    <property type="entry name" value="CobW_C"/>
    <property type="match status" value="1"/>
</dbReference>
<gene>
    <name evidence="4" type="ORF">DW833_00345</name>
    <name evidence="3" type="ORF">DW972_02700</name>
</gene>
<dbReference type="InterPro" id="IPR051316">
    <property type="entry name" value="Zinc-reg_GTPase_activator"/>
</dbReference>
<dbReference type="SUPFAM" id="SSF52540">
    <property type="entry name" value="P-loop containing nucleoside triphosphate hydrolases"/>
    <property type="match status" value="1"/>
</dbReference>
<dbReference type="Pfam" id="PF02492">
    <property type="entry name" value="cobW"/>
    <property type="match status" value="1"/>
</dbReference>
<dbReference type="InterPro" id="IPR011629">
    <property type="entry name" value="CobW-like_C"/>
</dbReference>
<dbReference type="InterPro" id="IPR003495">
    <property type="entry name" value="CobW/HypB/UreG_nucleotide-bd"/>
</dbReference>
<dbReference type="Proteomes" id="UP000284621">
    <property type="component" value="Unassembled WGS sequence"/>
</dbReference>
<dbReference type="AlphaFoldDB" id="A0A414B994"/>
<organism evidence="4 5">
    <name type="scientific">Anaerobutyricum hallii</name>
    <dbReference type="NCBI Taxonomy" id="39488"/>
    <lineage>
        <taxon>Bacteria</taxon>
        <taxon>Bacillati</taxon>
        <taxon>Bacillota</taxon>
        <taxon>Clostridia</taxon>
        <taxon>Lachnospirales</taxon>
        <taxon>Lachnospiraceae</taxon>
        <taxon>Anaerobutyricum</taxon>
    </lineage>
</organism>
<dbReference type="GO" id="GO:0005737">
    <property type="term" value="C:cytoplasm"/>
    <property type="evidence" value="ECO:0007669"/>
    <property type="project" value="TreeGrafter"/>
</dbReference>
<keyword evidence="5" id="KW-1185">Reference proteome</keyword>
<evidence type="ECO:0000259" key="1">
    <source>
        <dbReference type="Pfam" id="PF02492"/>
    </source>
</evidence>
<proteinExistence type="predicted"/>
<dbReference type="PANTHER" id="PTHR13748">
    <property type="entry name" value="COBW-RELATED"/>
    <property type="match status" value="1"/>
</dbReference>
<dbReference type="InterPro" id="IPR027417">
    <property type="entry name" value="P-loop_NTPase"/>
</dbReference>
<reference evidence="5 6" key="1">
    <citation type="submission" date="2018-08" db="EMBL/GenBank/DDBJ databases">
        <title>A genome reference for cultivated species of the human gut microbiota.</title>
        <authorList>
            <person name="Zou Y."/>
            <person name="Xue W."/>
            <person name="Luo G."/>
        </authorList>
    </citation>
    <scope>NUCLEOTIDE SEQUENCE [LARGE SCALE GENOMIC DNA]</scope>
    <source>
        <strain evidence="4 5">AM34-3LB</strain>
        <strain evidence="3 6">AM48-23BH</strain>
    </source>
</reference>
<dbReference type="RefSeq" id="WP_118329036.1">
    <property type="nucleotide sequence ID" value="NZ_CABJFJ010000001.1"/>
</dbReference>
<evidence type="ECO:0000313" key="3">
    <source>
        <dbReference type="EMBL" id="RGZ85741.1"/>
    </source>
</evidence>
<evidence type="ECO:0000313" key="4">
    <source>
        <dbReference type="EMBL" id="RHC67997.1"/>
    </source>
</evidence>
<name>A0A414B994_9FIRM</name>
<evidence type="ECO:0000313" key="5">
    <source>
        <dbReference type="Proteomes" id="UP000284621"/>
    </source>
</evidence>
<feature type="domain" description="CobW/HypB/UreG nucleotide-binding" evidence="1">
    <location>
        <begin position="6"/>
        <end position="175"/>
    </location>
</feature>
<evidence type="ECO:0000259" key="2">
    <source>
        <dbReference type="Pfam" id="PF07683"/>
    </source>
</evidence>
<dbReference type="Gene3D" id="3.40.50.300">
    <property type="entry name" value="P-loop containing nucleotide triphosphate hydrolases"/>
    <property type="match status" value="1"/>
</dbReference>
<dbReference type="EMBL" id="QSEP01000006">
    <property type="protein sequence ID" value="RGZ85741.1"/>
    <property type="molecule type" value="Genomic_DNA"/>
</dbReference>
<comment type="caution">
    <text evidence="4">The sequence shown here is derived from an EMBL/GenBank/DDBJ whole genome shotgun (WGS) entry which is preliminary data.</text>
</comment>
<feature type="domain" description="CobW C-terminal" evidence="2">
    <location>
        <begin position="243"/>
        <end position="310"/>
    </location>
</feature>
<dbReference type="Proteomes" id="UP000286561">
    <property type="component" value="Unassembled WGS sequence"/>
</dbReference>
<dbReference type="EMBL" id="QSID01000001">
    <property type="protein sequence ID" value="RHC67997.1"/>
    <property type="molecule type" value="Genomic_DNA"/>
</dbReference>